<evidence type="ECO:0000256" key="6">
    <source>
        <dbReference type="ARBA" id="ARBA00011738"/>
    </source>
</evidence>
<evidence type="ECO:0000259" key="13">
    <source>
        <dbReference type="Pfam" id="PF00156"/>
    </source>
</evidence>
<evidence type="ECO:0000256" key="9">
    <source>
        <dbReference type="ARBA" id="ARBA00022676"/>
    </source>
</evidence>
<dbReference type="EMBL" id="QOVW01000061">
    <property type="protein sequence ID" value="RDB36384.1"/>
    <property type="molecule type" value="Genomic_DNA"/>
</dbReference>
<evidence type="ECO:0000256" key="4">
    <source>
        <dbReference type="ARBA" id="ARBA00004659"/>
    </source>
</evidence>
<dbReference type="GO" id="GO:0003999">
    <property type="term" value="F:adenine phosphoribosyltransferase activity"/>
    <property type="evidence" value="ECO:0007669"/>
    <property type="project" value="UniProtKB-UniRule"/>
</dbReference>
<evidence type="ECO:0000313" key="15">
    <source>
        <dbReference type="Proteomes" id="UP000253934"/>
    </source>
</evidence>
<evidence type="ECO:0000256" key="7">
    <source>
        <dbReference type="ARBA" id="ARBA00011893"/>
    </source>
</evidence>
<dbReference type="AlphaFoldDB" id="A0A369KXE5"/>
<gene>
    <name evidence="12" type="primary">apt</name>
    <name evidence="14" type="ORF">DCC88_05125</name>
</gene>
<evidence type="ECO:0000256" key="12">
    <source>
        <dbReference type="HAMAP-Rule" id="MF_00004"/>
    </source>
</evidence>
<sequence length="178" mass="19360">MTLTTDLLNTIQDFPDFPKPGIIFKDINPVLKNAQLMKRIIADMAMFAQSVAAQHIIGVESRGFFFALPLALEMNLPFIPARKKGKLPGSVVSETYSLEYGEDSLEIQASSILPGERYLIVDDIIATGGTVCAVAKIIQKENAVLAGCSFLSELTFLNGTKKILDAAPNCKIQSILKI</sequence>
<feature type="domain" description="Phosphoribosyltransferase" evidence="13">
    <location>
        <begin position="51"/>
        <end position="144"/>
    </location>
</feature>
<evidence type="ECO:0000313" key="14">
    <source>
        <dbReference type="EMBL" id="RDB36384.1"/>
    </source>
</evidence>
<dbReference type="PANTHER" id="PTHR32315">
    <property type="entry name" value="ADENINE PHOSPHORIBOSYLTRANSFERASE"/>
    <property type="match status" value="1"/>
</dbReference>
<dbReference type="GO" id="GO:0002055">
    <property type="term" value="F:adenine binding"/>
    <property type="evidence" value="ECO:0007669"/>
    <property type="project" value="TreeGrafter"/>
</dbReference>
<dbReference type="InterPro" id="IPR050054">
    <property type="entry name" value="UPRTase/APRTase"/>
</dbReference>
<dbReference type="FunFam" id="3.40.50.2020:FF:000004">
    <property type="entry name" value="Adenine phosphoribosyltransferase"/>
    <property type="match status" value="1"/>
</dbReference>
<evidence type="ECO:0000256" key="3">
    <source>
        <dbReference type="ARBA" id="ARBA00004496"/>
    </source>
</evidence>
<dbReference type="InterPro" id="IPR029057">
    <property type="entry name" value="PRTase-like"/>
</dbReference>
<reference evidence="14" key="1">
    <citation type="submission" date="2018-04" db="EMBL/GenBank/DDBJ databases">
        <title>Draft genome sequence of the Candidatus Spirobacillus cienkowskii, a pathogen of freshwater Daphnia species, reconstructed from hemolymph metagenomic reads.</title>
        <authorList>
            <person name="Bresciani L."/>
            <person name="Lemos L.N."/>
            <person name="Wale N."/>
            <person name="Lin J.Y."/>
            <person name="Fernandes G.R."/>
            <person name="Duffy M.A."/>
            <person name="Rodrigues J.M."/>
        </authorList>
    </citation>
    <scope>NUCLEOTIDE SEQUENCE [LARGE SCALE GENOMIC DNA]</scope>
    <source>
        <strain evidence="14">Binning01</strain>
    </source>
</reference>
<keyword evidence="10 12" id="KW-0808">Transferase</keyword>
<comment type="subcellular location">
    <subcellularLocation>
        <location evidence="3 12">Cytoplasm</location>
    </subcellularLocation>
</comment>
<organism evidence="14 15">
    <name type="scientific">Spirobacillus cienkowskii</name>
    <dbReference type="NCBI Taxonomy" id="495820"/>
    <lineage>
        <taxon>Bacteria</taxon>
        <taxon>Pseudomonadati</taxon>
        <taxon>Bdellovibrionota</taxon>
        <taxon>Oligoflexia</taxon>
        <taxon>Silvanigrellales</taxon>
        <taxon>Spirobacillus</taxon>
    </lineage>
</organism>
<comment type="function">
    <text evidence="2 12">Catalyzes a salvage reaction resulting in the formation of AMP, that is energically less costly than de novo synthesis.</text>
</comment>
<dbReference type="GO" id="GO:0016208">
    <property type="term" value="F:AMP binding"/>
    <property type="evidence" value="ECO:0007669"/>
    <property type="project" value="TreeGrafter"/>
</dbReference>
<keyword evidence="9 12" id="KW-0328">Glycosyltransferase</keyword>
<keyword evidence="11 12" id="KW-0660">Purine salvage</keyword>
<dbReference type="Gene3D" id="3.40.50.2020">
    <property type="match status" value="1"/>
</dbReference>
<dbReference type="Pfam" id="PF00156">
    <property type="entry name" value="Pribosyltran"/>
    <property type="match status" value="1"/>
</dbReference>
<dbReference type="InterPro" id="IPR005764">
    <property type="entry name" value="Ade_phspho_trans"/>
</dbReference>
<accession>A0A369KXE5</accession>
<comment type="caution">
    <text evidence="14">The sequence shown here is derived from an EMBL/GenBank/DDBJ whole genome shotgun (WGS) entry which is preliminary data.</text>
</comment>
<comment type="similarity">
    <text evidence="5 12">Belongs to the purine/pyrimidine phosphoribosyltransferase family.</text>
</comment>
<keyword evidence="8 12" id="KW-0963">Cytoplasm</keyword>
<dbReference type="EC" id="2.4.2.7" evidence="7 12"/>
<evidence type="ECO:0000256" key="10">
    <source>
        <dbReference type="ARBA" id="ARBA00022679"/>
    </source>
</evidence>
<keyword evidence="15" id="KW-1185">Reference proteome</keyword>
<dbReference type="GO" id="GO:0006166">
    <property type="term" value="P:purine ribonucleoside salvage"/>
    <property type="evidence" value="ECO:0007669"/>
    <property type="project" value="UniProtKB-UniRule"/>
</dbReference>
<comment type="pathway">
    <text evidence="4 12">Purine metabolism; AMP biosynthesis via salvage pathway; AMP from adenine: step 1/1.</text>
</comment>
<comment type="subunit">
    <text evidence="6 12">Homodimer.</text>
</comment>
<dbReference type="InterPro" id="IPR000836">
    <property type="entry name" value="PRTase_dom"/>
</dbReference>
<evidence type="ECO:0000256" key="11">
    <source>
        <dbReference type="ARBA" id="ARBA00022726"/>
    </source>
</evidence>
<evidence type="ECO:0000256" key="1">
    <source>
        <dbReference type="ARBA" id="ARBA00000868"/>
    </source>
</evidence>
<dbReference type="NCBIfam" id="NF002636">
    <property type="entry name" value="PRK02304.1-5"/>
    <property type="match status" value="1"/>
</dbReference>
<dbReference type="PANTHER" id="PTHR32315:SF3">
    <property type="entry name" value="ADENINE PHOSPHORIBOSYLTRANSFERASE"/>
    <property type="match status" value="1"/>
</dbReference>
<dbReference type="CDD" id="cd06223">
    <property type="entry name" value="PRTases_typeI"/>
    <property type="match status" value="1"/>
</dbReference>
<dbReference type="SUPFAM" id="SSF53271">
    <property type="entry name" value="PRTase-like"/>
    <property type="match status" value="1"/>
</dbReference>
<evidence type="ECO:0000256" key="8">
    <source>
        <dbReference type="ARBA" id="ARBA00022490"/>
    </source>
</evidence>
<dbReference type="Proteomes" id="UP000253934">
    <property type="component" value="Unassembled WGS sequence"/>
</dbReference>
<evidence type="ECO:0000256" key="2">
    <source>
        <dbReference type="ARBA" id="ARBA00003968"/>
    </source>
</evidence>
<evidence type="ECO:0000256" key="5">
    <source>
        <dbReference type="ARBA" id="ARBA00008391"/>
    </source>
</evidence>
<comment type="catalytic activity">
    <reaction evidence="1 12">
        <text>AMP + diphosphate = 5-phospho-alpha-D-ribose 1-diphosphate + adenine</text>
        <dbReference type="Rhea" id="RHEA:16609"/>
        <dbReference type="ChEBI" id="CHEBI:16708"/>
        <dbReference type="ChEBI" id="CHEBI:33019"/>
        <dbReference type="ChEBI" id="CHEBI:58017"/>
        <dbReference type="ChEBI" id="CHEBI:456215"/>
        <dbReference type="EC" id="2.4.2.7"/>
    </reaction>
</comment>
<dbReference type="HAMAP" id="MF_00004">
    <property type="entry name" value="Aden_phosphoribosyltr"/>
    <property type="match status" value="1"/>
</dbReference>
<protein>
    <recommendedName>
        <fullName evidence="7 12">Adenine phosphoribosyltransferase</fullName>
        <shortName evidence="12">APRT</shortName>
        <ecNumber evidence="7 12">2.4.2.7</ecNumber>
    </recommendedName>
</protein>
<dbReference type="UniPathway" id="UPA00588">
    <property type="reaction ID" value="UER00646"/>
</dbReference>
<dbReference type="RefSeq" id="WP_338637648.1">
    <property type="nucleotide sequence ID" value="NZ_CP146516.1"/>
</dbReference>
<dbReference type="NCBIfam" id="TIGR01090">
    <property type="entry name" value="apt"/>
    <property type="match status" value="1"/>
</dbReference>
<dbReference type="GO" id="GO:0006168">
    <property type="term" value="P:adenine salvage"/>
    <property type="evidence" value="ECO:0007669"/>
    <property type="project" value="InterPro"/>
</dbReference>
<name>A0A369KXE5_9BACT</name>
<proteinExistence type="inferred from homology"/>
<dbReference type="GO" id="GO:0005737">
    <property type="term" value="C:cytoplasm"/>
    <property type="evidence" value="ECO:0007669"/>
    <property type="project" value="UniProtKB-SubCell"/>
</dbReference>
<dbReference type="GO" id="GO:0044209">
    <property type="term" value="P:AMP salvage"/>
    <property type="evidence" value="ECO:0007669"/>
    <property type="project" value="UniProtKB-UniRule"/>
</dbReference>